<reference evidence="2" key="2">
    <citation type="submission" date="2023-02" db="EMBL/GenBank/DDBJ databases">
        <authorList>
            <person name="Swenson N.G."/>
            <person name="Wegrzyn J.L."/>
            <person name="Mcevoy S.L."/>
        </authorList>
    </citation>
    <scope>NUCLEOTIDE SEQUENCE</scope>
    <source>
        <strain evidence="2">91603</strain>
        <tissue evidence="2">Leaf</tissue>
    </source>
</reference>
<evidence type="ECO:0000313" key="2">
    <source>
        <dbReference type="EMBL" id="KAI9192815.1"/>
    </source>
</evidence>
<feature type="chain" id="PRO_5041976670" evidence="1">
    <location>
        <begin position="24"/>
        <end position="102"/>
    </location>
</feature>
<dbReference type="AlphaFoldDB" id="A0AAD5JBF8"/>
<protein>
    <submittedName>
        <fullName evidence="2">Uncharacterized protein</fullName>
    </submittedName>
</protein>
<sequence length="102" mass="10955">MSSRYGLIDFLVAVMALLESATAATEYTVGDSYGWDVPPISMMIGSKTRHFRLEILISTHYEQGQKVKIVIGDGISDTGSASSLVAGALSTLVFQFLALYCA</sequence>
<gene>
    <name evidence="2" type="ORF">LWI28_028051</name>
</gene>
<reference evidence="2" key="1">
    <citation type="journal article" date="2022" name="Plant J.">
        <title>Strategies of tolerance reflected in two North American maple genomes.</title>
        <authorList>
            <person name="McEvoy S.L."/>
            <person name="Sezen U.U."/>
            <person name="Trouern-Trend A."/>
            <person name="McMahon S.M."/>
            <person name="Schaberg P.G."/>
            <person name="Yang J."/>
            <person name="Wegrzyn J.L."/>
            <person name="Swenson N.G."/>
        </authorList>
    </citation>
    <scope>NUCLEOTIDE SEQUENCE</scope>
    <source>
        <strain evidence="2">91603</strain>
    </source>
</reference>
<keyword evidence="1" id="KW-0732">Signal</keyword>
<feature type="signal peptide" evidence="1">
    <location>
        <begin position="1"/>
        <end position="23"/>
    </location>
</feature>
<evidence type="ECO:0000256" key="1">
    <source>
        <dbReference type="SAM" id="SignalP"/>
    </source>
</evidence>
<evidence type="ECO:0000313" key="3">
    <source>
        <dbReference type="Proteomes" id="UP001064489"/>
    </source>
</evidence>
<name>A0AAD5JBF8_ACENE</name>
<comment type="caution">
    <text evidence="2">The sequence shown here is derived from an EMBL/GenBank/DDBJ whole genome shotgun (WGS) entry which is preliminary data.</text>
</comment>
<dbReference type="EMBL" id="JAJSOW010000004">
    <property type="protein sequence ID" value="KAI9192815.1"/>
    <property type="molecule type" value="Genomic_DNA"/>
</dbReference>
<accession>A0AAD5JBF8</accession>
<organism evidence="2 3">
    <name type="scientific">Acer negundo</name>
    <name type="common">Box elder</name>
    <dbReference type="NCBI Taxonomy" id="4023"/>
    <lineage>
        <taxon>Eukaryota</taxon>
        <taxon>Viridiplantae</taxon>
        <taxon>Streptophyta</taxon>
        <taxon>Embryophyta</taxon>
        <taxon>Tracheophyta</taxon>
        <taxon>Spermatophyta</taxon>
        <taxon>Magnoliopsida</taxon>
        <taxon>eudicotyledons</taxon>
        <taxon>Gunneridae</taxon>
        <taxon>Pentapetalae</taxon>
        <taxon>rosids</taxon>
        <taxon>malvids</taxon>
        <taxon>Sapindales</taxon>
        <taxon>Sapindaceae</taxon>
        <taxon>Hippocastanoideae</taxon>
        <taxon>Acereae</taxon>
        <taxon>Acer</taxon>
    </lineage>
</organism>
<keyword evidence="3" id="KW-1185">Reference proteome</keyword>
<proteinExistence type="predicted"/>
<dbReference type="Proteomes" id="UP001064489">
    <property type="component" value="Chromosome 6"/>
</dbReference>